<name>A0A0E9TB70_ANGAN</name>
<accession>A0A0E9TB70</accession>
<proteinExistence type="predicted"/>
<dbReference type="AlphaFoldDB" id="A0A0E9TB70"/>
<evidence type="ECO:0000313" key="1">
    <source>
        <dbReference type="EMBL" id="JAH50677.1"/>
    </source>
</evidence>
<sequence length="60" mass="6894">MALNGLDWLQGEIWFPSCARTRSVALMNTSMTEVRLHRLNVVMFPIFSQSSWSLDPLLLL</sequence>
<reference evidence="1" key="1">
    <citation type="submission" date="2014-11" db="EMBL/GenBank/DDBJ databases">
        <authorList>
            <person name="Amaro Gonzalez C."/>
        </authorList>
    </citation>
    <scope>NUCLEOTIDE SEQUENCE</scope>
</reference>
<protein>
    <submittedName>
        <fullName evidence="1">Uncharacterized protein</fullName>
    </submittedName>
</protein>
<reference evidence="1" key="2">
    <citation type="journal article" date="2015" name="Fish Shellfish Immunol.">
        <title>Early steps in the European eel (Anguilla anguilla)-Vibrio vulnificus interaction in the gills: Role of the RtxA13 toxin.</title>
        <authorList>
            <person name="Callol A."/>
            <person name="Pajuelo D."/>
            <person name="Ebbesson L."/>
            <person name="Teles M."/>
            <person name="MacKenzie S."/>
            <person name="Amaro C."/>
        </authorList>
    </citation>
    <scope>NUCLEOTIDE SEQUENCE</scope>
</reference>
<dbReference type="EMBL" id="GBXM01057900">
    <property type="protein sequence ID" value="JAH50677.1"/>
    <property type="molecule type" value="Transcribed_RNA"/>
</dbReference>
<organism evidence="1">
    <name type="scientific">Anguilla anguilla</name>
    <name type="common">European freshwater eel</name>
    <name type="synonym">Muraena anguilla</name>
    <dbReference type="NCBI Taxonomy" id="7936"/>
    <lineage>
        <taxon>Eukaryota</taxon>
        <taxon>Metazoa</taxon>
        <taxon>Chordata</taxon>
        <taxon>Craniata</taxon>
        <taxon>Vertebrata</taxon>
        <taxon>Euteleostomi</taxon>
        <taxon>Actinopterygii</taxon>
        <taxon>Neopterygii</taxon>
        <taxon>Teleostei</taxon>
        <taxon>Anguilliformes</taxon>
        <taxon>Anguillidae</taxon>
        <taxon>Anguilla</taxon>
    </lineage>
</organism>